<keyword evidence="3" id="KW-1185">Reference proteome</keyword>
<name>A0A285TIP7_9BACL</name>
<keyword evidence="1" id="KW-0175">Coiled coil</keyword>
<dbReference type="AlphaFoldDB" id="A0A285TIP7"/>
<sequence>MVDTNVVKAKILELIQDDPLFSVIRETPLEEVLYNDVYLTDIIDKKYYSTPEVASWFEITDAQLRYYIKPFESYIFDDEADNPTTPTVIRLNFPAILRLRMILLLKDEYRVKGLKRLLDIDENGYVVKQRKVSTEIDKPDELANKVDVLSNVMQQILQTGLFELQENIESGSTQITLNQDILSQNIKTLTSETTEQLTEIQKSTEKIQEENQTLKKQLEVIQERSKTDIVQKIRERQIENKVINTLRKEAFEQFENEKKSGFFAKFFRSSQIEMEKEQFVSTYIQEHLYNSLQSELERYYGE</sequence>
<dbReference type="EMBL" id="OBMQ01000013">
    <property type="protein sequence ID" value="SOC21967.1"/>
    <property type="molecule type" value="Genomic_DNA"/>
</dbReference>
<feature type="coiled-coil region" evidence="1">
    <location>
        <begin position="197"/>
        <end position="224"/>
    </location>
</feature>
<protein>
    <submittedName>
        <fullName evidence="2">Uncharacterized protein</fullName>
    </submittedName>
</protein>
<evidence type="ECO:0000256" key="1">
    <source>
        <dbReference type="SAM" id="Coils"/>
    </source>
</evidence>
<evidence type="ECO:0000313" key="2">
    <source>
        <dbReference type="EMBL" id="SOC21967.1"/>
    </source>
</evidence>
<evidence type="ECO:0000313" key="3">
    <source>
        <dbReference type="Proteomes" id="UP000219636"/>
    </source>
</evidence>
<dbReference type="Proteomes" id="UP000219636">
    <property type="component" value="Unassembled WGS sequence"/>
</dbReference>
<proteinExistence type="predicted"/>
<reference evidence="3" key="1">
    <citation type="submission" date="2017-08" db="EMBL/GenBank/DDBJ databases">
        <authorList>
            <person name="Varghese N."/>
            <person name="Submissions S."/>
        </authorList>
    </citation>
    <scope>NUCLEOTIDE SEQUENCE [LARGE SCALE GENOMIC DNA]</scope>
    <source>
        <strain evidence="3">JC22</strain>
    </source>
</reference>
<dbReference type="OrthoDB" id="2738521at2"/>
<gene>
    <name evidence="2" type="ORF">SAMN05880501_11399</name>
</gene>
<accession>A0A285TIP7</accession>
<organism evidence="2 3">
    <name type="scientific">Ureibacillus xyleni</name>
    <dbReference type="NCBI Taxonomy" id="614648"/>
    <lineage>
        <taxon>Bacteria</taxon>
        <taxon>Bacillati</taxon>
        <taxon>Bacillota</taxon>
        <taxon>Bacilli</taxon>
        <taxon>Bacillales</taxon>
        <taxon>Caryophanaceae</taxon>
        <taxon>Ureibacillus</taxon>
    </lineage>
</organism>
<dbReference type="RefSeq" id="WP_097074715.1">
    <property type="nucleotide sequence ID" value="NZ_OBMQ01000013.1"/>
</dbReference>